<sequence length="585" mass="66356">MDLMTGPLPQVNWHTVSAWLGECDSGNGHKTSCRCDAQELPVHGFRVMDTKRRCVVLLPVLRRYATLSYVWGNDQDSLRATKTNVGLSATINDAINACCHLQIPFLWVDRLCIVQDELSEKAIQLDAMGSIYSQSYVTLVAMAGEDAEYGLPGTDGWERPPQWTGEMQGIHLLKDIDQYTDLVANSKWRSRGWTFQEAMLSSRLLIFTDHGAFYQCHGKSTVQAEEELSSCGEVVKEYTARDLTHKSDIINAFSGILHSAYGDQHYYGFPFSRFHWALLWVPRDGKYPERCPHQPEMFPSWSWSSIDNAIDYWRGEEDTISASLAQWAIPPSSDGRRKLKILRNTFTEPHQNDEKSKLARLAVLMAWKGGCFPGKLPRKLKASTWGKYDMFIRQRWQSLACMCDEAQCMPGGLLSASDQEARFPLHIQRACLDGCILAYTQSQRLELKLSKNLGISLELHNAHGDMIAWSQGYYINREKLCSTPHWNNGAKFDVLALSMPYHVGHVGRFEPAGKYGRNAANWHDIKWESIFTKVDDMPGPHIKVPMINLMVVETKDGISRRVALGQVALKIWIESKPKFQTFILG</sequence>
<reference evidence="2 3" key="1">
    <citation type="submission" date="2018-02" db="EMBL/GenBank/DDBJ databases">
        <title>The genomes of Aspergillus section Nigri reveals drivers in fungal speciation.</title>
        <authorList>
            <consortium name="DOE Joint Genome Institute"/>
            <person name="Vesth T.C."/>
            <person name="Nybo J."/>
            <person name="Theobald S."/>
            <person name="Brandl J."/>
            <person name="Frisvad J.C."/>
            <person name="Nielsen K.F."/>
            <person name="Lyhne E.K."/>
            <person name="Kogle M.E."/>
            <person name="Kuo A."/>
            <person name="Riley R."/>
            <person name="Clum A."/>
            <person name="Nolan M."/>
            <person name="Lipzen A."/>
            <person name="Salamov A."/>
            <person name="Henrissat B."/>
            <person name="Wiebenga A."/>
            <person name="De vries R.P."/>
            <person name="Grigoriev I.V."/>
            <person name="Mortensen U.H."/>
            <person name="Andersen M.R."/>
            <person name="Baker S.E."/>
        </authorList>
    </citation>
    <scope>NUCLEOTIDE SEQUENCE [LARGE SCALE GENOMIC DNA]</scope>
    <source>
        <strain evidence="2 3">CBS 121057</strain>
    </source>
</reference>
<evidence type="ECO:0000313" key="3">
    <source>
        <dbReference type="Proteomes" id="UP000248423"/>
    </source>
</evidence>
<dbReference type="InterPro" id="IPR010730">
    <property type="entry name" value="HET"/>
</dbReference>
<dbReference type="PANTHER" id="PTHR33112:SF1">
    <property type="entry name" value="HETEROKARYON INCOMPATIBILITY DOMAIN-CONTAINING PROTEIN"/>
    <property type="match status" value="1"/>
</dbReference>
<feature type="domain" description="Heterokaryon incompatibility" evidence="1">
    <location>
        <begin position="64"/>
        <end position="197"/>
    </location>
</feature>
<proteinExistence type="predicted"/>
<dbReference type="Proteomes" id="UP000248423">
    <property type="component" value="Unassembled WGS sequence"/>
</dbReference>
<accession>A0A319EXW8</accession>
<evidence type="ECO:0000259" key="1">
    <source>
        <dbReference type="Pfam" id="PF06985"/>
    </source>
</evidence>
<gene>
    <name evidence="2" type="ORF">BO78DRAFT_406829</name>
</gene>
<name>A0A319EXW8_ASPSB</name>
<dbReference type="EMBL" id="KZ826344">
    <property type="protein sequence ID" value="PYI07089.1"/>
    <property type="molecule type" value="Genomic_DNA"/>
</dbReference>
<dbReference type="STRING" id="1448318.A0A319EXW8"/>
<dbReference type="Pfam" id="PF06985">
    <property type="entry name" value="HET"/>
    <property type="match status" value="1"/>
</dbReference>
<organism evidence="2 3">
    <name type="scientific">Aspergillus sclerotiicarbonarius (strain CBS 121057 / IBT 28362)</name>
    <dbReference type="NCBI Taxonomy" id="1448318"/>
    <lineage>
        <taxon>Eukaryota</taxon>
        <taxon>Fungi</taxon>
        <taxon>Dikarya</taxon>
        <taxon>Ascomycota</taxon>
        <taxon>Pezizomycotina</taxon>
        <taxon>Eurotiomycetes</taxon>
        <taxon>Eurotiomycetidae</taxon>
        <taxon>Eurotiales</taxon>
        <taxon>Aspergillaceae</taxon>
        <taxon>Aspergillus</taxon>
        <taxon>Aspergillus subgen. Circumdati</taxon>
    </lineage>
</organism>
<dbReference type="AlphaFoldDB" id="A0A319EXW8"/>
<dbReference type="PANTHER" id="PTHR33112">
    <property type="entry name" value="DOMAIN PROTEIN, PUTATIVE-RELATED"/>
    <property type="match status" value="1"/>
</dbReference>
<dbReference type="VEuPathDB" id="FungiDB:BO78DRAFT_406829"/>
<protein>
    <submittedName>
        <fullName evidence="2">HET-domain-containing protein</fullName>
    </submittedName>
</protein>
<evidence type="ECO:0000313" key="2">
    <source>
        <dbReference type="EMBL" id="PYI07089.1"/>
    </source>
</evidence>
<keyword evidence="3" id="KW-1185">Reference proteome</keyword>
<dbReference type="OrthoDB" id="2958217at2759"/>